<gene>
    <name evidence="3" type="ORF">RO3G_13764</name>
</gene>
<dbReference type="SUPFAM" id="SSF89009">
    <property type="entry name" value="GAT-like domain"/>
    <property type="match status" value="1"/>
</dbReference>
<organism evidence="3 4">
    <name type="scientific">Rhizopus delemar (strain RA 99-880 / ATCC MYA-4621 / FGSC 9543 / NRRL 43880)</name>
    <name type="common">Mucormycosis agent</name>
    <name type="synonym">Rhizopus arrhizus var. delemar</name>
    <dbReference type="NCBI Taxonomy" id="246409"/>
    <lineage>
        <taxon>Eukaryota</taxon>
        <taxon>Fungi</taxon>
        <taxon>Fungi incertae sedis</taxon>
        <taxon>Mucoromycota</taxon>
        <taxon>Mucoromycotina</taxon>
        <taxon>Mucoromycetes</taxon>
        <taxon>Mucorales</taxon>
        <taxon>Mucorineae</taxon>
        <taxon>Rhizopodaceae</taxon>
        <taxon>Rhizopus</taxon>
    </lineage>
</organism>
<dbReference type="GO" id="GO:0007015">
    <property type="term" value="P:actin filament organization"/>
    <property type="evidence" value="ECO:0007669"/>
    <property type="project" value="InterPro"/>
</dbReference>
<dbReference type="InterPro" id="IPR045007">
    <property type="entry name" value="LSB5"/>
</dbReference>
<dbReference type="GO" id="GO:0035091">
    <property type="term" value="F:phosphatidylinositol binding"/>
    <property type="evidence" value="ECO:0007669"/>
    <property type="project" value="InterPro"/>
</dbReference>
<evidence type="ECO:0000259" key="2">
    <source>
        <dbReference type="PROSITE" id="PS50179"/>
    </source>
</evidence>
<dbReference type="eggNOG" id="KOG1087">
    <property type="taxonomic scope" value="Eukaryota"/>
</dbReference>
<dbReference type="GO" id="GO:0007034">
    <property type="term" value="P:vacuolar transport"/>
    <property type="evidence" value="ECO:0007669"/>
    <property type="project" value="UniProtKB-ARBA"/>
</dbReference>
<dbReference type="FunCoup" id="I1CKS3">
    <property type="interactions" value="23"/>
</dbReference>
<dbReference type="GO" id="GO:0006897">
    <property type="term" value="P:endocytosis"/>
    <property type="evidence" value="ECO:0007669"/>
    <property type="project" value="InterPro"/>
</dbReference>
<dbReference type="SMART" id="SM00288">
    <property type="entry name" value="VHS"/>
    <property type="match status" value="1"/>
</dbReference>
<dbReference type="Gene3D" id="1.25.40.90">
    <property type="match status" value="1"/>
</dbReference>
<dbReference type="Gene3D" id="1.20.58.160">
    <property type="match status" value="1"/>
</dbReference>
<dbReference type="InterPro" id="IPR002014">
    <property type="entry name" value="VHS_dom"/>
</dbReference>
<dbReference type="InterPro" id="IPR008942">
    <property type="entry name" value="ENTH_VHS"/>
</dbReference>
<dbReference type="Proteomes" id="UP000009138">
    <property type="component" value="Unassembled WGS sequence"/>
</dbReference>
<reference evidence="3 4" key="1">
    <citation type="journal article" date="2009" name="PLoS Genet.">
        <title>Genomic analysis of the basal lineage fungus Rhizopus oryzae reveals a whole-genome duplication.</title>
        <authorList>
            <person name="Ma L.-J."/>
            <person name="Ibrahim A.S."/>
            <person name="Skory C."/>
            <person name="Grabherr M.G."/>
            <person name="Burger G."/>
            <person name="Butler M."/>
            <person name="Elias M."/>
            <person name="Idnurm A."/>
            <person name="Lang B.F."/>
            <person name="Sone T."/>
            <person name="Abe A."/>
            <person name="Calvo S.E."/>
            <person name="Corrochano L.M."/>
            <person name="Engels R."/>
            <person name="Fu J."/>
            <person name="Hansberg W."/>
            <person name="Kim J.-M."/>
            <person name="Kodira C.D."/>
            <person name="Koehrsen M.J."/>
            <person name="Liu B."/>
            <person name="Miranda-Saavedra D."/>
            <person name="O'Leary S."/>
            <person name="Ortiz-Castellanos L."/>
            <person name="Poulter R."/>
            <person name="Rodriguez-Romero J."/>
            <person name="Ruiz-Herrera J."/>
            <person name="Shen Y.-Q."/>
            <person name="Zeng Q."/>
            <person name="Galagan J."/>
            <person name="Birren B.W."/>
            <person name="Cuomo C.A."/>
            <person name="Wickes B.L."/>
        </authorList>
    </citation>
    <scope>NUCLEOTIDE SEQUENCE [LARGE SCALE GENOMIC DNA]</scope>
    <source>
        <strain evidence="4">RA 99-880 / ATCC MYA-4621 / FGSC 9543 / NRRL 43880</strain>
    </source>
</reference>
<dbReference type="EMBL" id="CH476743">
    <property type="protein sequence ID" value="EIE89053.1"/>
    <property type="molecule type" value="Genomic_DNA"/>
</dbReference>
<proteinExistence type="predicted"/>
<keyword evidence="4" id="KW-1185">Reference proteome</keyword>
<dbReference type="GO" id="GO:0030479">
    <property type="term" value="C:actin cortical patch"/>
    <property type="evidence" value="ECO:0007669"/>
    <property type="project" value="TreeGrafter"/>
</dbReference>
<dbReference type="GeneID" id="93620729"/>
<feature type="coiled-coil region" evidence="1">
    <location>
        <begin position="405"/>
        <end position="439"/>
    </location>
</feature>
<dbReference type="InterPro" id="IPR038425">
    <property type="entry name" value="GAT_sf"/>
</dbReference>
<dbReference type="PANTHER" id="PTHR47789">
    <property type="entry name" value="LAS SEVENTEEN-BINDING PROTEIN 5"/>
    <property type="match status" value="1"/>
</dbReference>
<dbReference type="GO" id="GO:0043130">
    <property type="term" value="F:ubiquitin binding"/>
    <property type="evidence" value="ECO:0007669"/>
    <property type="project" value="InterPro"/>
</dbReference>
<evidence type="ECO:0000313" key="3">
    <source>
        <dbReference type="EMBL" id="EIE89053.1"/>
    </source>
</evidence>
<dbReference type="PANTHER" id="PTHR47789:SF1">
    <property type="entry name" value="LAS SEVENTEEN-BINDING PROTEIN 5"/>
    <property type="match status" value="1"/>
</dbReference>
<name>I1CKS3_RHIO9</name>
<evidence type="ECO:0000256" key="1">
    <source>
        <dbReference type="SAM" id="Coils"/>
    </source>
</evidence>
<dbReference type="SUPFAM" id="SSF48464">
    <property type="entry name" value="ENTH/VHS domain"/>
    <property type="match status" value="1"/>
</dbReference>
<dbReference type="OrthoDB" id="10255964at2759"/>
<dbReference type="AlphaFoldDB" id="I1CKS3"/>
<evidence type="ECO:0000313" key="4">
    <source>
        <dbReference type="Proteomes" id="UP000009138"/>
    </source>
</evidence>
<dbReference type="GO" id="GO:0051666">
    <property type="term" value="P:actin cortical patch localization"/>
    <property type="evidence" value="ECO:0007669"/>
    <property type="project" value="TreeGrafter"/>
</dbReference>
<dbReference type="STRING" id="246409.I1CKS3"/>
<dbReference type="RefSeq" id="XP_067524449.1">
    <property type="nucleotide sequence ID" value="XM_067668348.1"/>
</dbReference>
<dbReference type="PROSITE" id="PS50179">
    <property type="entry name" value="VHS"/>
    <property type="match status" value="1"/>
</dbReference>
<protein>
    <recommendedName>
        <fullName evidence="2">VHS domain-containing protein</fullName>
    </recommendedName>
</protein>
<dbReference type="InParanoid" id="I1CKS3"/>
<feature type="domain" description="VHS" evidence="2">
    <location>
        <begin position="20"/>
        <end position="147"/>
    </location>
</feature>
<dbReference type="VEuPathDB" id="FungiDB:RO3G_13764"/>
<accession>I1CKS3</accession>
<dbReference type="Pfam" id="PF00790">
    <property type="entry name" value="VHS"/>
    <property type="match status" value="1"/>
</dbReference>
<dbReference type="CDD" id="cd16980">
    <property type="entry name" value="VHS_Lsb5"/>
    <property type="match status" value="1"/>
</dbReference>
<sequence length="455" mass="52504">MFLFSKKVTPTEITTKIDQAVDEQLEGLDWNRVFEICQLVNKNDVGAKEARKQLQKKLMSSPPRIQVMCLEVLNALIENDPHTMQHQITAKSLGEDLSTLARSRLAKTLDPSVMSKLAEYLDTWTSRYLRADRIQGLLKAREEIVQRISQQRPPREQVEQMDVQEVIEIAKNSAQLLSQTLSFTDPTKEDISKNSLIQTAIQSRLQQTEDPETTSDLLNANNELLSCFKSYDEMIEQQLMHQAQLNSQSLHHRGTTQCISTQRTDVMNTEQMTVLDPSSLRVYKKKKMDRDQAVAEWIKDVERQTQPTQRIQFKSEAAKRALQKNALIAPDETCQIHRVPRRLLMNHHDRLRHLQQTADKIQSLSQTDQEARVGRVAMVGTGERTPLAGMVQLVLLMHRTLHAQEQQASQKIHQLESLLADERHKRQVALDQLEALKKKKWMIKKMNDPHRLVRK</sequence>
<keyword evidence="1" id="KW-0175">Coiled coil</keyword>